<dbReference type="PANTHER" id="PTHR38008:SF2">
    <property type="entry name" value="HEMOLYSIN"/>
    <property type="match status" value="1"/>
</dbReference>
<dbReference type="InterPro" id="IPR005590">
    <property type="entry name" value="DUF333"/>
</dbReference>
<dbReference type="OrthoDB" id="148878at2"/>
<proteinExistence type="predicted"/>
<evidence type="ECO:0000313" key="2">
    <source>
        <dbReference type="EMBL" id="KXB66217.1"/>
    </source>
</evidence>
<gene>
    <name evidence="2" type="ORF">HMPREF3180_01045</name>
</gene>
<organism evidence="2 3">
    <name type="scientific">Leptotrichia wadei</name>
    <dbReference type="NCBI Taxonomy" id="157687"/>
    <lineage>
        <taxon>Bacteria</taxon>
        <taxon>Fusobacteriati</taxon>
        <taxon>Fusobacteriota</taxon>
        <taxon>Fusobacteriia</taxon>
        <taxon>Fusobacteriales</taxon>
        <taxon>Leptotrichiaceae</taxon>
        <taxon>Leptotrichia</taxon>
    </lineage>
</organism>
<name>A0A134AER0_9FUSO</name>
<dbReference type="PATRIC" id="fig|157687.3.peg.1040"/>
<protein>
    <recommendedName>
        <fullName evidence="4">Hemolysin</fullName>
    </recommendedName>
</protein>
<dbReference type="AlphaFoldDB" id="A0A134AER0"/>
<dbReference type="STRING" id="157687.HMPREF3180_01045"/>
<accession>A0A134AER0</accession>
<evidence type="ECO:0008006" key="4">
    <source>
        <dbReference type="Google" id="ProtNLM"/>
    </source>
</evidence>
<keyword evidence="1" id="KW-1133">Transmembrane helix</keyword>
<dbReference type="Pfam" id="PF03891">
    <property type="entry name" value="DUF333"/>
    <property type="match status" value="2"/>
</dbReference>
<dbReference type="EMBL" id="LSDD01000081">
    <property type="protein sequence ID" value="KXB66217.1"/>
    <property type="molecule type" value="Genomic_DNA"/>
</dbReference>
<evidence type="ECO:0000313" key="3">
    <source>
        <dbReference type="Proteomes" id="UP000070483"/>
    </source>
</evidence>
<evidence type="ECO:0000256" key="1">
    <source>
        <dbReference type="SAM" id="Phobius"/>
    </source>
</evidence>
<dbReference type="Proteomes" id="UP000070483">
    <property type="component" value="Unassembled WGS sequence"/>
</dbReference>
<sequence>MKNLKITVCAMMVIMSISGMSASFRFFKKKNNDNNKPAATVPALSKVTSSNPASDYCAKQGGKSIIVKSSKGDYGVCMLKDGTAMEEWEYYRQNNTPRDAEAAVIGMPNPASKFCVDKGGKSVTEKDKNGNERGVCRFNNGTKVDEWDYYRENN</sequence>
<reference evidence="3" key="1">
    <citation type="submission" date="2016-01" db="EMBL/GenBank/DDBJ databases">
        <authorList>
            <person name="Mitreva M."/>
            <person name="Pepin K.H."/>
            <person name="Mihindukulasuriya K.A."/>
            <person name="Fulton R."/>
            <person name="Fronick C."/>
            <person name="O'Laughlin M."/>
            <person name="Miner T."/>
            <person name="Herter B."/>
            <person name="Rosa B.A."/>
            <person name="Cordes M."/>
            <person name="Tomlinson C."/>
            <person name="Wollam A."/>
            <person name="Palsikar V.B."/>
            <person name="Mardis E.R."/>
            <person name="Wilson R.K."/>
        </authorList>
    </citation>
    <scope>NUCLEOTIDE SEQUENCE [LARGE SCALE GENOMIC DNA]</scope>
    <source>
        <strain evidence="3">KA00185</strain>
    </source>
</reference>
<feature type="transmembrane region" description="Helical" evidence="1">
    <location>
        <begin position="6"/>
        <end position="27"/>
    </location>
</feature>
<keyword evidence="3" id="KW-1185">Reference proteome</keyword>
<keyword evidence="1" id="KW-0812">Transmembrane</keyword>
<comment type="caution">
    <text evidence="2">The sequence shown here is derived from an EMBL/GenBank/DDBJ whole genome shotgun (WGS) entry which is preliminary data.</text>
</comment>
<dbReference type="PANTHER" id="PTHR38008">
    <property type="entry name" value="HEMOLYSIN-RELATED"/>
    <property type="match status" value="1"/>
</dbReference>
<dbReference type="RefSeq" id="WP_060917824.1">
    <property type="nucleotide sequence ID" value="NZ_KQ960066.1"/>
</dbReference>
<keyword evidence="1" id="KW-0472">Membrane</keyword>